<dbReference type="InterPro" id="IPR036010">
    <property type="entry name" value="2Fe-2S_ferredoxin-like_sf"/>
</dbReference>
<dbReference type="AlphaFoldDB" id="A0ABD3MEU6"/>
<evidence type="ECO:0008006" key="8">
    <source>
        <dbReference type="Google" id="ProtNLM"/>
    </source>
</evidence>
<proteinExistence type="predicted"/>
<keyword evidence="7" id="KW-1185">Reference proteome</keyword>
<gene>
    <name evidence="6" type="ORF">ACHAWU_002379</name>
</gene>
<evidence type="ECO:0000256" key="3">
    <source>
        <dbReference type="ARBA" id="ARBA00023004"/>
    </source>
</evidence>
<evidence type="ECO:0000313" key="7">
    <source>
        <dbReference type="Proteomes" id="UP001530293"/>
    </source>
</evidence>
<comment type="caution">
    <text evidence="6">The sequence shown here is derived from an EMBL/GenBank/DDBJ whole genome shotgun (WGS) entry which is preliminary data.</text>
</comment>
<keyword evidence="1" id="KW-0001">2Fe-2S</keyword>
<dbReference type="SUPFAM" id="SSF54292">
    <property type="entry name" value="2Fe-2S ferredoxin-like"/>
    <property type="match status" value="2"/>
</dbReference>
<dbReference type="GO" id="GO:0051537">
    <property type="term" value="F:2 iron, 2 sulfur cluster binding"/>
    <property type="evidence" value="ECO:0007669"/>
    <property type="project" value="UniProtKB-KW"/>
</dbReference>
<evidence type="ECO:0000256" key="5">
    <source>
        <dbReference type="SAM" id="MobiDB-lite"/>
    </source>
</evidence>
<accession>A0ABD3MEU6</accession>
<dbReference type="PANTHER" id="PTHR23426">
    <property type="entry name" value="FERREDOXIN/ADRENODOXIN"/>
    <property type="match status" value="1"/>
</dbReference>
<dbReference type="Proteomes" id="UP001530293">
    <property type="component" value="Unassembled WGS sequence"/>
</dbReference>
<dbReference type="Gene3D" id="3.10.20.30">
    <property type="match status" value="1"/>
</dbReference>
<protein>
    <recommendedName>
        <fullName evidence="8">2Fe-2S ferredoxin-type domain-containing protein</fullName>
    </recommendedName>
</protein>
<keyword evidence="4" id="KW-0411">Iron-sulfur</keyword>
<organism evidence="6 7">
    <name type="scientific">Discostella pseudostelligera</name>
    <dbReference type="NCBI Taxonomy" id="259834"/>
    <lineage>
        <taxon>Eukaryota</taxon>
        <taxon>Sar</taxon>
        <taxon>Stramenopiles</taxon>
        <taxon>Ochrophyta</taxon>
        <taxon>Bacillariophyta</taxon>
        <taxon>Coscinodiscophyceae</taxon>
        <taxon>Thalassiosirophycidae</taxon>
        <taxon>Stephanodiscales</taxon>
        <taxon>Stephanodiscaceae</taxon>
        <taxon>Discostella</taxon>
    </lineage>
</organism>
<dbReference type="GO" id="GO:0046872">
    <property type="term" value="F:metal ion binding"/>
    <property type="evidence" value="ECO:0007669"/>
    <property type="project" value="UniProtKB-KW"/>
</dbReference>
<evidence type="ECO:0000313" key="6">
    <source>
        <dbReference type="EMBL" id="KAL3761129.1"/>
    </source>
</evidence>
<name>A0ABD3MEU6_9STRA</name>
<dbReference type="InterPro" id="IPR001055">
    <property type="entry name" value="Adrenodoxin-like"/>
</dbReference>
<dbReference type="InterPro" id="IPR012675">
    <property type="entry name" value="Beta-grasp_dom_sf"/>
</dbReference>
<evidence type="ECO:0000256" key="4">
    <source>
        <dbReference type="ARBA" id="ARBA00023014"/>
    </source>
</evidence>
<keyword evidence="3" id="KW-0408">Iron</keyword>
<feature type="region of interest" description="Disordered" evidence="5">
    <location>
        <begin position="182"/>
        <end position="205"/>
    </location>
</feature>
<evidence type="ECO:0000256" key="1">
    <source>
        <dbReference type="ARBA" id="ARBA00022714"/>
    </source>
</evidence>
<evidence type="ECO:0000256" key="2">
    <source>
        <dbReference type="ARBA" id="ARBA00022723"/>
    </source>
</evidence>
<dbReference type="PANTHER" id="PTHR23426:SF67">
    <property type="entry name" value="2FE-2S FERREDOXIN-TYPE DOMAIN-CONTAINING PROTEIN"/>
    <property type="match status" value="1"/>
</dbReference>
<sequence>MMETTPTQQTQSFLLSLGYSNEVSNGIIDALLQNGIPHTSLLGMVKGLAGRYEVGEDGGLLALAASVQFELDQMVGKEKIKFWCLPSTGWSPAPDNTIDNAVDDEQQQPLPVIHTMDRAFVVETTVGTTLTDVAKFGTSENSNVLGEYLECACSGIMACSTCHVVIHPDWFDSTATATATATTTTTTTISPPSNGIDNPSCRPPNIKKIGPPLEAEQDMIDLAYEPQLTSRLGCQIKLTQELDGLVILLPRGSNNLMDNIPFE</sequence>
<dbReference type="EMBL" id="JALLBG020000157">
    <property type="protein sequence ID" value="KAL3761129.1"/>
    <property type="molecule type" value="Genomic_DNA"/>
</dbReference>
<reference evidence="6 7" key="1">
    <citation type="submission" date="2024-10" db="EMBL/GenBank/DDBJ databases">
        <title>Updated reference genomes for cyclostephanoid diatoms.</title>
        <authorList>
            <person name="Roberts W.R."/>
            <person name="Alverson A.J."/>
        </authorList>
    </citation>
    <scope>NUCLEOTIDE SEQUENCE [LARGE SCALE GENOMIC DNA]</scope>
    <source>
        <strain evidence="6 7">AJA232-27</strain>
    </source>
</reference>
<keyword evidence="2" id="KW-0479">Metal-binding</keyword>